<name>A0ACB7GVW6_MANES</name>
<dbReference type="Proteomes" id="UP000091857">
    <property type="component" value="Chromosome 11"/>
</dbReference>
<evidence type="ECO:0000313" key="1">
    <source>
        <dbReference type="EMBL" id="KAG8644136.1"/>
    </source>
</evidence>
<proteinExistence type="predicted"/>
<comment type="caution">
    <text evidence="1">The sequence shown here is derived from an EMBL/GenBank/DDBJ whole genome shotgun (WGS) entry which is preliminary data.</text>
</comment>
<sequence length="580" mass="65420">MDFSTLQSRASTAYFPPHRTQLHPRMHLNSFSSPYQPSQNPNNKSQIHKFLILFIFLLTVPFLFYLFSTAQKIHHSSKFAEPKSKFFSVLIDSGLYGSRVRVYELLAEGTMPFTDGSMPLIAGSMKVRSGLAGFAENPENAGDLVDRLVKFAKGRVPKKEWGNTKVQLMAGGEKVDRLELKVREMILESCRRVLRESGFAFKEEWARFIADRERGVFAWVAVNYALGTLVGDPQRTTGVVELGGTSLQATFASREVVQGQSLQMIKLAGITYNLQTQSFPNFGQDAAWESLHELHHSGELISLPNDREGPVGNPCIPKGYDLASNASDGKFLSPHPAGNFTACRLEVLALLKNKGKCLQSPCEIVPSLFSELQGKHISQETLFYTSEFFGLAPRTTLFELETVGQQYCEGDWDKLRSQHHGIDEMDLLRYCFSSAYMLALLHDSLGIPMNDKRKKRGLSTLLIKCTESISSSSFFSFLFLSSFFFFSFFSRIGFANYTGSFHLDWSLGAFILQSMLEPLDMETDNLDQIVGNESVKYFSLFAFLLIVVLGVLFVLQWRKPQLKTVYDLEKGHYIVTRVPW</sequence>
<gene>
    <name evidence="1" type="ORF">MANES_11G103201v8</name>
</gene>
<evidence type="ECO:0000313" key="2">
    <source>
        <dbReference type="Proteomes" id="UP000091857"/>
    </source>
</evidence>
<accession>A0ACB7GVW6</accession>
<organism evidence="1 2">
    <name type="scientific">Manihot esculenta</name>
    <name type="common">Cassava</name>
    <name type="synonym">Jatropha manihot</name>
    <dbReference type="NCBI Taxonomy" id="3983"/>
    <lineage>
        <taxon>Eukaryota</taxon>
        <taxon>Viridiplantae</taxon>
        <taxon>Streptophyta</taxon>
        <taxon>Embryophyta</taxon>
        <taxon>Tracheophyta</taxon>
        <taxon>Spermatophyta</taxon>
        <taxon>Magnoliopsida</taxon>
        <taxon>eudicotyledons</taxon>
        <taxon>Gunneridae</taxon>
        <taxon>Pentapetalae</taxon>
        <taxon>rosids</taxon>
        <taxon>fabids</taxon>
        <taxon>Malpighiales</taxon>
        <taxon>Euphorbiaceae</taxon>
        <taxon>Crotonoideae</taxon>
        <taxon>Manihoteae</taxon>
        <taxon>Manihot</taxon>
    </lineage>
</organism>
<reference evidence="2" key="1">
    <citation type="journal article" date="2016" name="Nat. Biotechnol.">
        <title>Sequencing wild and cultivated cassava and related species reveals extensive interspecific hybridization and genetic diversity.</title>
        <authorList>
            <person name="Bredeson J.V."/>
            <person name="Lyons J.B."/>
            <person name="Prochnik S.E."/>
            <person name="Wu G.A."/>
            <person name="Ha C.M."/>
            <person name="Edsinger-Gonzales E."/>
            <person name="Grimwood J."/>
            <person name="Schmutz J."/>
            <person name="Rabbi I.Y."/>
            <person name="Egesi C."/>
            <person name="Nauluvula P."/>
            <person name="Lebot V."/>
            <person name="Ndunguru J."/>
            <person name="Mkamilo G."/>
            <person name="Bart R.S."/>
            <person name="Setter T.L."/>
            <person name="Gleadow R.M."/>
            <person name="Kulakow P."/>
            <person name="Ferguson M.E."/>
            <person name="Rounsley S."/>
            <person name="Rokhsar D.S."/>
        </authorList>
    </citation>
    <scope>NUCLEOTIDE SEQUENCE [LARGE SCALE GENOMIC DNA]</scope>
    <source>
        <strain evidence="2">cv. AM560-2</strain>
    </source>
</reference>
<dbReference type="EMBL" id="CM004397">
    <property type="protein sequence ID" value="KAG8644136.1"/>
    <property type="molecule type" value="Genomic_DNA"/>
</dbReference>
<protein>
    <submittedName>
        <fullName evidence="1">Uncharacterized protein</fullName>
    </submittedName>
</protein>
<keyword evidence="2" id="KW-1185">Reference proteome</keyword>